<organism evidence="3 4">
    <name type="scientific">Zobellella endophytica</name>
    <dbReference type="NCBI Taxonomy" id="2116700"/>
    <lineage>
        <taxon>Bacteria</taxon>
        <taxon>Pseudomonadati</taxon>
        <taxon>Pseudomonadota</taxon>
        <taxon>Gammaproteobacteria</taxon>
        <taxon>Aeromonadales</taxon>
        <taxon>Aeromonadaceae</taxon>
        <taxon>Zobellella</taxon>
    </lineage>
</organism>
<dbReference type="EMBL" id="PXYG01000004">
    <property type="protein sequence ID" value="PSJ45277.1"/>
    <property type="molecule type" value="Genomic_DNA"/>
</dbReference>
<feature type="domain" description="Serine aminopeptidase S33" evidence="2">
    <location>
        <begin position="68"/>
        <end position="329"/>
    </location>
</feature>
<evidence type="ECO:0000259" key="2">
    <source>
        <dbReference type="Pfam" id="PF12146"/>
    </source>
</evidence>
<dbReference type="InterPro" id="IPR029058">
    <property type="entry name" value="AB_hydrolase_fold"/>
</dbReference>
<protein>
    <submittedName>
        <fullName evidence="3">Lysophospholipase</fullName>
    </submittedName>
</protein>
<dbReference type="SUPFAM" id="SSF53474">
    <property type="entry name" value="alpha/beta-Hydrolases"/>
    <property type="match status" value="1"/>
</dbReference>
<dbReference type="PANTHER" id="PTHR11614">
    <property type="entry name" value="PHOSPHOLIPASE-RELATED"/>
    <property type="match status" value="1"/>
</dbReference>
<keyword evidence="4" id="KW-1185">Reference proteome</keyword>
<evidence type="ECO:0000313" key="3">
    <source>
        <dbReference type="EMBL" id="PSJ45277.1"/>
    </source>
</evidence>
<dbReference type="OrthoDB" id="9788260at2"/>
<proteinExistence type="predicted"/>
<dbReference type="RefSeq" id="WP_106729847.1">
    <property type="nucleotide sequence ID" value="NZ_PXYG01000004.1"/>
</dbReference>
<gene>
    <name evidence="3" type="ORF">C7H85_11520</name>
</gene>
<dbReference type="Gene3D" id="3.40.50.1820">
    <property type="entry name" value="alpha/beta hydrolase"/>
    <property type="match status" value="1"/>
</dbReference>
<dbReference type="InterPro" id="IPR051044">
    <property type="entry name" value="MAG_DAG_Lipase"/>
</dbReference>
<accession>A0A2P7R4Z4</accession>
<keyword evidence="1" id="KW-0732">Signal</keyword>
<sequence length="347" mass="38379">MLGRLLLLGVCLLMNTAIASPLRLTTEAELNTLGPAGLEVFWRQQATEGTFSGSGDLSLPFAKLSSADHDKAVILVNGRTESYLKYRELARDLFNNGYDVYLYDHRGQGLAPRLLDDPLLGYVADFDDYVQDLERFVQQQVLPDRPGQLYLLAHSMGGTVSALWLSETRVRLQAAVLSSPMMGIYLGPLPRWFARGLVRVLQTGCHWLGYQHCYAPGQGGGYQEPEFADNDLTHSPLRYRLFRQLYRQRPELQLGGVSLHWLAQSFSAADRAIARAHRITTPLLVLQAGADVVVDNGAQQAFCQALGHCEGGGPLVIAGAAHELFIEQDDYRQQALGPALAFFDQHP</sequence>
<feature type="signal peptide" evidence="1">
    <location>
        <begin position="1"/>
        <end position="19"/>
    </location>
</feature>
<dbReference type="Proteomes" id="UP000240243">
    <property type="component" value="Unassembled WGS sequence"/>
</dbReference>
<reference evidence="3 4" key="1">
    <citation type="submission" date="2018-03" db="EMBL/GenBank/DDBJ databases">
        <title>The draft genome of Zobellella sp. 59N8.</title>
        <authorList>
            <person name="Liu L."/>
            <person name="Li L."/>
            <person name="Zhang X."/>
            <person name="Liang L."/>
            <person name="Wang T."/>
        </authorList>
    </citation>
    <scope>NUCLEOTIDE SEQUENCE [LARGE SCALE GENOMIC DNA]</scope>
    <source>
        <strain evidence="3 4">59N8</strain>
    </source>
</reference>
<evidence type="ECO:0000256" key="1">
    <source>
        <dbReference type="SAM" id="SignalP"/>
    </source>
</evidence>
<name>A0A2P7R4Z4_9GAMM</name>
<feature type="chain" id="PRO_5015175361" evidence="1">
    <location>
        <begin position="20"/>
        <end position="347"/>
    </location>
</feature>
<comment type="caution">
    <text evidence="3">The sequence shown here is derived from an EMBL/GenBank/DDBJ whole genome shotgun (WGS) entry which is preliminary data.</text>
</comment>
<dbReference type="InterPro" id="IPR022742">
    <property type="entry name" value="Hydrolase_4"/>
</dbReference>
<dbReference type="Pfam" id="PF12146">
    <property type="entry name" value="Hydrolase_4"/>
    <property type="match status" value="1"/>
</dbReference>
<dbReference type="AlphaFoldDB" id="A0A2P7R4Z4"/>
<evidence type="ECO:0000313" key="4">
    <source>
        <dbReference type="Proteomes" id="UP000240243"/>
    </source>
</evidence>